<accession>A0A219B432</accession>
<evidence type="ECO:0000256" key="1">
    <source>
        <dbReference type="ARBA" id="ARBA00023239"/>
    </source>
</evidence>
<dbReference type="HAMAP" id="MF_02071">
    <property type="entry name" value="RlpA"/>
    <property type="match status" value="1"/>
</dbReference>
<evidence type="ECO:0000256" key="2">
    <source>
        <dbReference type="ARBA" id="ARBA00023316"/>
    </source>
</evidence>
<proteinExistence type="inferred from homology"/>
<dbReference type="GO" id="GO:0008932">
    <property type="term" value="F:lytic endotransglycosylase activity"/>
    <property type="evidence" value="ECO:0007669"/>
    <property type="project" value="UniProtKB-UniRule"/>
</dbReference>
<dbReference type="Proteomes" id="UP000198462">
    <property type="component" value="Unassembled WGS sequence"/>
</dbReference>
<keyword evidence="2 3" id="KW-0961">Cell wall biogenesis/degradation</keyword>
<dbReference type="GO" id="GO:0000270">
    <property type="term" value="P:peptidoglycan metabolic process"/>
    <property type="evidence" value="ECO:0007669"/>
    <property type="project" value="UniProtKB-UniRule"/>
</dbReference>
<dbReference type="SUPFAM" id="SSF50685">
    <property type="entry name" value="Barwin-like endoglucanases"/>
    <property type="match status" value="1"/>
</dbReference>
<dbReference type="EMBL" id="NFZT01000001">
    <property type="protein sequence ID" value="OWV32876.1"/>
    <property type="molecule type" value="Genomic_DNA"/>
</dbReference>
<evidence type="ECO:0000313" key="7">
    <source>
        <dbReference type="EMBL" id="OWV32876.1"/>
    </source>
</evidence>
<keyword evidence="5" id="KW-0472">Membrane</keyword>
<keyword evidence="5" id="KW-0812">Transmembrane</keyword>
<dbReference type="InterPro" id="IPR012997">
    <property type="entry name" value="RplA"/>
</dbReference>
<evidence type="ECO:0000313" key="8">
    <source>
        <dbReference type="Proteomes" id="UP000198462"/>
    </source>
</evidence>
<dbReference type="Gene3D" id="2.40.40.10">
    <property type="entry name" value="RlpA-like domain"/>
    <property type="match status" value="1"/>
</dbReference>
<keyword evidence="5" id="KW-1133">Transmembrane helix</keyword>
<dbReference type="InterPro" id="IPR036908">
    <property type="entry name" value="RlpA-like_sf"/>
</dbReference>
<evidence type="ECO:0000256" key="5">
    <source>
        <dbReference type="SAM" id="Phobius"/>
    </source>
</evidence>
<keyword evidence="1 3" id="KW-0456">Lyase</keyword>
<dbReference type="OrthoDB" id="9779128at2"/>
<gene>
    <name evidence="3" type="primary">rlpA</name>
    <name evidence="7" type="ORF">B5C34_05015</name>
</gene>
<evidence type="ECO:0000256" key="3">
    <source>
        <dbReference type="HAMAP-Rule" id="MF_02071"/>
    </source>
</evidence>
<organism evidence="7 8">
    <name type="scientific">Pacificimonas flava</name>
    <dbReference type="NCBI Taxonomy" id="1234595"/>
    <lineage>
        <taxon>Bacteria</taxon>
        <taxon>Pseudomonadati</taxon>
        <taxon>Pseudomonadota</taxon>
        <taxon>Alphaproteobacteria</taxon>
        <taxon>Sphingomonadales</taxon>
        <taxon>Sphingosinicellaceae</taxon>
        <taxon>Pacificimonas</taxon>
    </lineage>
</organism>
<evidence type="ECO:0000259" key="6">
    <source>
        <dbReference type="Pfam" id="PF03330"/>
    </source>
</evidence>
<dbReference type="PANTHER" id="PTHR34183:SF1">
    <property type="entry name" value="ENDOLYTIC PEPTIDOGLYCAN TRANSGLYCOSYLASE RLPA"/>
    <property type="match status" value="1"/>
</dbReference>
<dbReference type="CDD" id="cd22268">
    <property type="entry name" value="DPBB_RlpA-like"/>
    <property type="match status" value="1"/>
</dbReference>
<dbReference type="PANTHER" id="PTHR34183">
    <property type="entry name" value="ENDOLYTIC PEPTIDOGLYCAN TRANSGLYCOSYLASE RLPA"/>
    <property type="match status" value="1"/>
</dbReference>
<comment type="similarity">
    <text evidence="3 4">Belongs to the RlpA family.</text>
</comment>
<dbReference type="InterPro" id="IPR009009">
    <property type="entry name" value="RlpA-like_DPBB"/>
</dbReference>
<dbReference type="NCBIfam" id="TIGR00413">
    <property type="entry name" value="rlpA"/>
    <property type="match status" value="1"/>
</dbReference>
<comment type="caution">
    <text evidence="7">The sequence shown here is derived from an EMBL/GenBank/DDBJ whole genome shotgun (WGS) entry which is preliminary data.</text>
</comment>
<dbReference type="EC" id="4.2.2.-" evidence="3"/>
<evidence type="ECO:0000256" key="4">
    <source>
        <dbReference type="RuleBase" id="RU003495"/>
    </source>
</evidence>
<sequence>MVTSTSAMSPSLQTASALPARRERLKRFVALKAEARAWRIAAILLFVAASLMMFRLLSAPEPVADDGPVLLGAGKAGVDLPEPAAEELAAAEASAEAALPDADVAAPASPAGEGQASYYGPGLEGNPTASGETFDPEKLTAAHRSLPIGSMVRVTHSRSGESVTVRINDRGPFHGNRIIDLSVAAARELGMLNSGTARVRLELLD</sequence>
<name>A0A219B432_9SPHN</name>
<feature type="transmembrane region" description="Helical" evidence="5">
    <location>
        <begin position="37"/>
        <end position="57"/>
    </location>
</feature>
<comment type="function">
    <text evidence="3">Lytic transglycosylase with a strong preference for naked glycan strands that lack stem peptides.</text>
</comment>
<dbReference type="GO" id="GO:0071555">
    <property type="term" value="P:cell wall organization"/>
    <property type="evidence" value="ECO:0007669"/>
    <property type="project" value="UniProtKB-KW"/>
</dbReference>
<keyword evidence="8" id="KW-1185">Reference proteome</keyword>
<reference evidence="8" key="1">
    <citation type="submission" date="2017-05" db="EMBL/GenBank/DDBJ databases">
        <authorList>
            <person name="Lin X."/>
        </authorList>
    </citation>
    <scope>NUCLEOTIDE SEQUENCE [LARGE SCALE GENOMIC DNA]</scope>
    <source>
        <strain evidence="8">JLT2012</strain>
    </source>
</reference>
<dbReference type="Pfam" id="PF03330">
    <property type="entry name" value="DPBB_1"/>
    <property type="match status" value="1"/>
</dbReference>
<protein>
    <recommendedName>
        <fullName evidence="3">Endolytic peptidoglycan transglycosylase RlpA</fullName>
        <ecNumber evidence="3">4.2.2.-</ecNumber>
    </recommendedName>
</protein>
<feature type="domain" description="RlpA-like protein double-psi beta-barrel" evidence="6">
    <location>
        <begin position="113"/>
        <end position="200"/>
    </location>
</feature>
<dbReference type="InterPro" id="IPR034718">
    <property type="entry name" value="RlpA"/>
</dbReference>
<dbReference type="AlphaFoldDB" id="A0A219B432"/>